<dbReference type="Proteomes" id="UP000244005">
    <property type="component" value="Unassembled WGS sequence"/>
</dbReference>
<name>A0A2R6XQU8_MARPO</name>
<protein>
    <submittedName>
        <fullName evidence="1">Uncharacterized protein</fullName>
    </submittedName>
</protein>
<proteinExistence type="predicted"/>
<evidence type="ECO:0000313" key="2">
    <source>
        <dbReference type="Proteomes" id="UP000244005"/>
    </source>
</evidence>
<dbReference type="EMBL" id="KZ772677">
    <property type="protein sequence ID" value="PTQ48472.1"/>
    <property type="molecule type" value="Genomic_DNA"/>
</dbReference>
<accession>A0A2R6XQU8</accession>
<reference evidence="2" key="1">
    <citation type="journal article" date="2017" name="Cell">
        <title>Insights into land plant evolution garnered from the Marchantia polymorpha genome.</title>
        <authorList>
            <person name="Bowman J.L."/>
            <person name="Kohchi T."/>
            <person name="Yamato K.T."/>
            <person name="Jenkins J."/>
            <person name="Shu S."/>
            <person name="Ishizaki K."/>
            <person name="Yamaoka S."/>
            <person name="Nishihama R."/>
            <person name="Nakamura Y."/>
            <person name="Berger F."/>
            <person name="Adam C."/>
            <person name="Aki S.S."/>
            <person name="Althoff F."/>
            <person name="Araki T."/>
            <person name="Arteaga-Vazquez M.A."/>
            <person name="Balasubrmanian S."/>
            <person name="Barry K."/>
            <person name="Bauer D."/>
            <person name="Boehm C.R."/>
            <person name="Briginshaw L."/>
            <person name="Caballero-Perez J."/>
            <person name="Catarino B."/>
            <person name="Chen F."/>
            <person name="Chiyoda S."/>
            <person name="Chovatia M."/>
            <person name="Davies K.M."/>
            <person name="Delmans M."/>
            <person name="Demura T."/>
            <person name="Dierschke T."/>
            <person name="Dolan L."/>
            <person name="Dorantes-Acosta A.E."/>
            <person name="Eklund D.M."/>
            <person name="Florent S.N."/>
            <person name="Flores-Sandoval E."/>
            <person name="Fujiyama A."/>
            <person name="Fukuzawa H."/>
            <person name="Galik B."/>
            <person name="Grimanelli D."/>
            <person name="Grimwood J."/>
            <person name="Grossniklaus U."/>
            <person name="Hamada T."/>
            <person name="Haseloff J."/>
            <person name="Hetherington A.J."/>
            <person name="Higo A."/>
            <person name="Hirakawa Y."/>
            <person name="Hundley H.N."/>
            <person name="Ikeda Y."/>
            <person name="Inoue K."/>
            <person name="Inoue S.I."/>
            <person name="Ishida S."/>
            <person name="Jia Q."/>
            <person name="Kakita M."/>
            <person name="Kanazawa T."/>
            <person name="Kawai Y."/>
            <person name="Kawashima T."/>
            <person name="Kennedy M."/>
            <person name="Kinose K."/>
            <person name="Kinoshita T."/>
            <person name="Kohara Y."/>
            <person name="Koide E."/>
            <person name="Komatsu K."/>
            <person name="Kopischke S."/>
            <person name="Kubo M."/>
            <person name="Kyozuka J."/>
            <person name="Lagercrantz U."/>
            <person name="Lin S.S."/>
            <person name="Lindquist E."/>
            <person name="Lipzen A.M."/>
            <person name="Lu C.W."/>
            <person name="De Luna E."/>
            <person name="Martienssen R.A."/>
            <person name="Minamino N."/>
            <person name="Mizutani M."/>
            <person name="Mizutani M."/>
            <person name="Mochizuki N."/>
            <person name="Monte I."/>
            <person name="Mosher R."/>
            <person name="Nagasaki H."/>
            <person name="Nakagami H."/>
            <person name="Naramoto S."/>
            <person name="Nishitani K."/>
            <person name="Ohtani M."/>
            <person name="Okamoto T."/>
            <person name="Okumura M."/>
            <person name="Phillips J."/>
            <person name="Pollak B."/>
            <person name="Reinders A."/>
            <person name="Rovekamp M."/>
            <person name="Sano R."/>
            <person name="Sawa S."/>
            <person name="Schmid M.W."/>
            <person name="Shirakawa M."/>
            <person name="Solano R."/>
            <person name="Spunde A."/>
            <person name="Suetsugu N."/>
            <person name="Sugano S."/>
            <person name="Sugiyama A."/>
            <person name="Sun R."/>
            <person name="Suzuki Y."/>
            <person name="Takenaka M."/>
            <person name="Takezawa D."/>
            <person name="Tomogane H."/>
            <person name="Tsuzuki M."/>
            <person name="Ueda T."/>
            <person name="Umeda M."/>
            <person name="Ward J.M."/>
            <person name="Watanabe Y."/>
            <person name="Yazaki K."/>
            <person name="Yokoyama R."/>
            <person name="Yoshitake Y."/>
            <person name="Yotsui I."/>
            <person name="Zachgo S."/>
            <person name="Schmutz J."/>
        </authorList>
    </citation>
    <scope>NUCLEOTIDE SEQUENCE [LARGE SCALE GENOMIC DNA]</scope>
    <source>
        <strain evidence="2">Tak-1</strain>
    </source>
</reference>
<dbReference type="Gramene" id="Mp1g04930.1">
    <property type="protein sequence ID" value="Mp1g04930.1.cds1"/>
    <property type="gene ID" value="Mp1g04930"/>
</dbReference>
<dbReference type="AlphaFoldDB" id="A0A2R6XQU8"/>
<gene>
    <name evidence="1" type="ORF">MARPO_0005s0115</name>
</gene>
<evidence type="ECO:0000313" key="1">
    <source>
        <dbReference type="EMBL" id="PTQ48472.1"/>
    </source>
</evidence>
<sequence length="75" mass="8378">MIAAASLFRVLTGRRLTYSFRRQRFDVSCNVASKRLAVDIWLAIRKPTATCGPIGVAIPTRNNSDIDSDVRQSPR</sequence>
<keyword evidence="2" id="KW-1185">Reference proteome</keyword>
<organism evidence="1 2">
    <name type="scientific">Marchantia polymorpha</name>
    <name type="common">Common liverwort</name>
    <name type="synonym">Marchantia aquatica</name>
    <dbReference type="NCBI Taxonomy" id="3197"/>
    <lineage>
        <taxon>Eukaryota</taxon>
        <taxon>Viridiplantae</taxon>
        <taxon>Streptophyta</taxon>
        <taxon>Embryophyta</taxon>
        <taxon>Marchantiophyta</taxon>
        <taxon>Marchantiopsida</taxon>
        <taxon>Marchantiidae</taxon>
        <taxon>Marchantiales</taxon>
        <taxon>Marchantiaceae</taxon>
        <taxon>Marchantia</taxon>
    </lineage>
</organism>